<comment type="caution">
    <text evidence="4">The sequence shown here is derived from an EMBL/GenBank/DDBJ whole genome shotgun (WGS) entry which is preliminary data.</text>
</comment>
<dbReference type="EMBL" id="CASHTH010002784">
    <property type="protein sequence ID" value="CAI8035249.1"/>
    <property type="molecule type" value="Genomic_DNA"/>
</dbReference>
<keyword evidence="2" id="KW-1015">Disulfide bond</keyword>
<keyword evidence="1" id="KW-0732">Signal</keyword>
<protein>
    <recommendedName>
        <fullName evidence="3">LamG-like jellyroll fold domain-containing protein</fullName>
    </recommendedName>
</protein>
<organism evidence="4 5">
    <name type="scientific">Geodia barretti</name>
    <name type="common">Barrett's horny sponge</name>
    <dbReference type="NCBI Taxonomy" id="519541"/>
    <lineage>
        <taxon>Eukaryota</taxon>
        <taxon>Metazoa</taxon>
        <taxon>Porifera</taxon>
        <taxon>Demospongiae</taxon>
        <taxon>Heteroscleromorpha</taxon>
        <taxon>Tetractinellida</taxon>
        <taxon>Astrophorina</taxon>
        <taxon>Geodiidae</taxon>
        <taxon>Geodia</taxon>
    </lineage>
</organism>
<dbReference type="AlphaFoldDB" id="A0AA35ST81"/>
<proteinExistence type="predicted"/>
<name>A0AA35ST81_GEOBA</name>
<evidence type="ECO:0000256" key="1">
    <source>
        <dbReference type="ARBA" id="ARBA00022729"/>
    </source>
</evidence>
<evidence type="ECO:0000256" key="2">
    <source>
        <dbReference type="ARBA" id="ARBA00023157"/>
    </source>
</evidence>
<sequence>MFVGISSAEIDFKTCVGMWLFDEGRGDEAEDSSGTDNNGTIEGGAKWVDGKFGKGLSLDGSDAYVEIAHDDSLNVGGEHTIALWFKLEKPPAGGMAVVTKDDWAPGFWWDGGVIRHHTHDPGGTLHFIDAPWDPDTDWHHVAVTWDGEEFGVYMDADQIGDGITTPNLGRNPLTDKPVLIGVYLATGQHGQWGEFFAGIIDDVAIFNVALDNDDIETLVTDGLKTAAAIEPSDKLATIWAAIKAD</sequence>
<reference evidence="4" key="1">
    <citation type="submission" date="2023-03" db="EMBL/GenBank/DDBJ databases">
        <authorList>
            <person name="Steffen K."/>
            <person name="Cardenas P."/>
        </authorList>
    </citation>
    <scope>NUCLEOTIDE SEQUENCE</scope>
</reference>
<dbReference type="Gene3D" id="2.60.120.200">
    <property type="match status" value="1"/>
</dbReference>
<dbReference type="SMART" id="SM00560">
    <property type="entry name" value="LamGL"/>
    <property type="match status" value="1"/>
</dbReference>
<gene>
    <name evidence="4" type="ORF">GBAR_LOCUS19792</name>
</gene>
<evidence type="ECO:0000259" key="3">
    <source>
        <dbReference type="SMART" id="SM00560"/>
    </source>
</evidence>
<keyword evidence="5" id="KW-1185">Reference proteome</keyword>
<dbReference type="InterPro" id="IPR006558">
    <property type="entry name" value="LamG-like"/>
</dbReference>
<dbReference type="SUPFAM" id="SSF49899">
    <property type="entry name" value="Concanavalin A-like lectins/glucanases"/>
    <property type="match status" value="1"/>
</dbReference>
<evidence type="ECO:0000313" key="4">
    <source>
        <dbReference type="EMBL" id="CAI8035249.1"/>
    </source>
</evidence>
<dbReference type="Pfam" id="PF13385">
    <property type="entry name" value="Laminin_G_3"/>
    <property type="match status" value="1"/>
</dbReference>
<accession>A0AA35ST81</accession>
<dbReference type="Proteomes" id="UP001174909">
    <property type="component" value="Unassembled WGS sequence"/>
</dbReference>
<evidence type="ECO:0000313" key="5">
    <source>
        <dbReference type="Proteomes" id="UP001174909"/>
    </source>
</evidence>
<dbReference type="InterPro" id="IPR013320">
    <property type="entry name" value="ConA-like_dom_sf"/>
</dbReference>
<feature type="domain" description="LamG-like jellyroll fold" evidence="3">
    <location>
        <begin position="77"/>
        <end position="213"/>
    </location>
</feature>